<dbReference type="Gene3D" id="3.40.1440.10">
    <property type="entry name" value="GIY-YIG endonuclease"/>
    <property type="match status" value="1"/>
</dbReference>
<dbReference type="PANTHER" id="PTHR34477">
    <property type="entry name" value="UPF0213 PROTEIN YHBQ"/>
    <property type="match status" value="1"/>
</dbReference>
<organism evidence="3 4">
    <name type="scientific">Candidatus Nomurabacteria bacterium GW2011_GWC2_39_41</name>
    <dbReference type="NCBI Taxonomy" id="1618754"/>
    <lineage>
        <taxon>Bacteria</taxon>
        <taxon>Candidatus Nomuraibacteriota</taxon>
    </lineage>
</organism>
<dbReference type="SUPFAM" id="SSF82771">
    <property type="entry name" value="GIY-YIG endonuclease"/>
    <property type="match status" value="1"/>
</dbReference>
<reference evidence="3 4" key="1">
    <citation type="journal article" date="2015" name="Nature">
        <title>rRNA introns, odd ribosomes, and small enigmatic genomes across a large radiation of phyla.</title>
        <authorList>
            <person name="Brown C.T."/>
            <person name="Hug L.A."/>
            <person name="Thomas B.C."/>
            <person name="Sharon I."/>
            <person name="Castelle C.J."/>
            <person name="Singh A."/>
            <person name="Wilkins M.J."/>
            <person name="Williams K.H."/>
            <person name="Banfield J.F."/>
        </authorList>
    </citation>
    <scope>NUCLEOTIDE SEQUENCE [LARGE SCALE GENOMIC DNA]</scope>
</reference>
<comment type="similarity">
    <text evidence="1">Belongs to the UPF0213 family.</text>
</comment>
<protein>
    <submittedName>
        <fullName evidence="3">Endo/excinuclease amino domain protein</fullName>
    </submittedName>
</protein>
<name>A0A837I1L2_9BACT</name>
<dbReference type="AlphaFoldDB" id="A0A837I1L2"/>
<dbReference type="CDD" id="cd10456">
    <property type="entry name" value="GIY-YIG_UPF0213"/>
    <property type="match status" value="1"/>
</dbReference>
<dbReference type="InterPro" id="IPR050190">
    <property type="entry name" value="UPF0213_domain"/>
</dbReference>
<dbReference type="PANTHER" id="PTHR34477:SF1">
    <property type="entry name" value="UPF0213 PROTEIN YHBQ"/>
    <property type="match status" value="1"/>
</dbReference>
<dbReference type="Proteomes" id="UP000034656">
    <property type="component" value="Unassembled WGS sequence"/>
</dbReference>
<dbReference type="InterPro" id="IPR035901">
    <property type="entry name" value="GIY-YIG_endonuc_sf"/>
</dbReference>
<evidence type="ECO:0000259" key="2">
    <source>
        <dbReference type="PROSITE" id="PS50164"/>
    </source>
</evidence>
<evidence type="ECO:0000313" key="4">
    <source>
        <dbReference type="Proteomes" id="UP000034656"/>
    </source>
</evidence>
<evidence type="ECO:0000256" key="1">
    <source>
        <dbReference type="ARBA" id="ARBA00007435"/>
    </source>
</evidence>
<dbReference type="EMBL" id="LBXB01000002">
    <property type="protein sequence ID" value="KKR20577.1"/>
    <property type="molecule type" value="Genomic_DNA"/>
</dbReference>
<dbReference type="SMART" id="SM00465">
    <property type="entry name" value="GIYc"/>
    <property type="match status" value="1"/>
</dbReference>
<evidence type="ECO:0000313" key="3">
    <source>
        <dbReference type="EMBL" id="KKR20577.1"/>
    </source>
</evidence>
<dbReference type="Pfam" id="PF01541">
    <property type="entry name" value="GIY-YIG"/>
    <property type="match status" value="1"/>
</dbReference>
<sequence length="90" mass="10953">MYFLYMIKNDFGKLYVGITENLKERLYYHNSKTGAQFTKGKAKFRLVFSEEYNTLAEARKREIQIKRWRRDKKEKLIDFYGQNISTKLQL</sequence>
<accession>A0A837I1L2</accession>
<feature type="domain" description="GIY-YIG" evidence="2">
    <location>
        <begin position="1"/>
        <end position="75"/>
    </location>
</feature>
<proteinExistence type="inferred from homology"/>
<dbReference type="PROSITE" id="PS50164">
    <property type="entry name" value="GIY_YIG"/>
    <property type="match status" value="1"/>
</dbReference>
<dbReference type="InterPro" id="IPR000305">
    <property type="entry name" value="GIY-YIG_endonuc"/>
</dbReference>
<gene>
    <name evidence="3" type="ORF">UT51_C0002G0012</name>
</gene>
<comment type="caution">
    <text evidence="3">The sequence shown here is derived from an EMBL/GenBank/DDBJ whole genome shotgun (WGS) entry which is preliminary data.</text>
</comment>